<proteinExistence type="predicted"/>
<evidence type="ECO:0000259" key="4">
    <source>
        <dbReference type="SMART" id="SM00382"/>
    </source>
</evidence>
<organism evidence="5 6">
    <name type="scientific">Niabella pedocola</name>
    <dbReference type="NCBI Taxonomy" id="1752077"/>
    <lineage>
        <taxon>Bacteria</taxon>
        <taxon>Pseudomonadati</taxon>
        <taxon>Bacteroidota</taxon>
        <taxon>Chitinophagia</taxon>
        <taxon>Chitinophagales</taxon>
        <taxon>Chitinophagaceae</taxon>
        <taxon>Niabella</taxon>
    </lineage>
</organism>
<evidence type="ECO:0000256" key="1">
    <source>
        <dbReference type="ARBA" id="ARBA00022448"/>
    </source>
</evidence>
<evidence type="ECO:0000256" key="2">
    <source>
        <dbReference type="ARBA" id="ARBA00022741"/>
    </source>
</evidence>
<dbReference type="PANTHER" id="PTHR42939">
    <property type="entry name" value="ABC TRANSPORTER ATP-BINDING PROTEIN ALBC-RELATED"/>
    <property type="match status" value="1"/>
</dbReference>
<dbReference type="GO" id="GO:0005524">
    <property type="term" value="F:ATP binding"/>
    <property type="evidence" value="ECO:0007669"/>
    <property type="project" value="UniProtKB-KW"/>
</dbReference>
<dbReference type="Gene3D" id="3.40.50.300">
    <property type="entry name" value="P-loop containing nucleotide triphosphate hydrolases"/>
    <property type="match status" value="1"/>
</dbReference>
<reference evidence="5 6" key="1">
    <citation type="submission" date="2021-11" db="EMBL/GenBank/DDBJ databases">
        <title>Genomic of Niabella pedocola.</title>
        <authorList>
            <person name="Wu T."/>
        </authorList>
    </citation>
    <scope>NUCLEOTIDE SEQUENCE [LARGE SCALE GENOMIC DNA]</scope>
    <source>
        <strain evidence="5 6">JCM 31011</strain>
    </source>
</reference>
<name>A0ABS8PS77_9BACT</name>
<dbReference type="EMBL" id="JAJNEC010000005">
    <property type="protein sequence ID" value="MCD2422721.1"/>
    <property type="molecule type" value="Genomic_DNA"/>
</dbReference>
<sequence length="209" mass="23310">MLEITSVTKRYNRQLILNIPSLRLPKGIYWLKGENGSGKTTFLKMTAALIPFDGSISVGGISQTNAPLLYRQRISWAEAEPLYPGFLTGQELITLYRKIRKSPPEESAALIRLFGAASYIHNPVATYSAGMLKKLSLILAFTGVSKLDLLLLDEPFITLDAPACNQLVQLLLDQQQQGRSFILSSHQDPGPDLLPFCRELMVDNKTIRY</sequence>
<keyword evidence="1" id="KW-0813">Transport</keyword>
<keyword evidence="6" id="KW-1185">Reference proteome</keyword>
<dbReference type="InterPro" id="IPR003439">
    <property type="entry name" value="ABC_transporter-like_ATP-bd"/>
</dbReference>
<dbReference type="PROSITE" id="PS00211">
    <property type="entry name" value="ABC_TRANSPORTER_1"/>
    <property type="match status" value="1"/>
</dbReference>
<dbReference type="InterPro" id="IPR027417">
    <property type="entry name" value="P-loop_NTPase"/>
</dbReference>
<dbReference type="PANTHER" id="PTHR42939:SF1">
    <property type="entry name" value="ABC TRANSPORTER ATP-BINDING PROTEIN ALBC-RELATED"/>
    <property type="match status" value="1"/>
</dbReference>
<dbReference type="SUPFAM" id="SSF52540">
    <property type="entry name" value="P-loop containing nucleoside triphosphate hydrolases"/>
    <property type="match status" value="1"/>
</dbReference>
<feature type="domain" description="AAA+ ATPase" evidence="4">
    <location>
        <begin position="25"/>
        <end position="206"/>
    </location>
</feature>
<dbReference type="InterPro" id="IPR003593">
    <property type="entry name" value="AAA+_ATPase"/>
</dbReference>
<dbReference type="InterPro" id="IPR051782">
    <property type="entry name" value="ABC_Transporter_VariousFunc"/>
</dbReference>
<evidence type="ECO:0000256" key="3">
    <source>
        <dbReference type="ARBA" id="ARBA00022840"/>
    </source>
</evidence>
<dbReference type="Proteomes" id="UP001199816">
    <property type="component" value="Unassembled WGS sequence"/>
</dbReference>
<accession>A0ABS8PS77</accession>
<evidence type="ECO:0000313" key="5">
    <source>
        <dbReference type="EMBL" id="MCD2422721.1"/>
    </source>
</evidence>
<protein>
    <submittedName>
        <fullName evidence="5">ATP-binding cassette domain-containing protein</fullName>
    </submittedName>
</protein>
<dbReference type="Pfam" id="PF00005">
    <property type="entry name" value="ABC_tran"/>
    <property type="match status" value="1"/>
</dbReference>
<keyword evidence="2" id="KW-0547">Nucleotide-binding</keyword>
<dbReference type="RefSeq" id="WP_231003991.1">
    <property type="nucleotide sequence ID" value="NZ_JAJNEC010000005.1"/>
</dbReference>
<dbReference type="SMART" id="SM00382">
    <property type="entry name" value="AAA"/>
    <property type="match status" value="1"/>
</dbReference>
<keyword evidence="3 5" id="KW-0067">ATP-binding</keyword>
<evidence type="ECO:0000313" key="6">
    <source>
        <dbReference type="Proteomes" id="UP001199816"/>
    </source>
</evidence>
<dbReference type="InterPro" id="IPR017871">
    <property type="entry name" value="ABC_transporter-like_CS"/>
</dbReference>
<gene>
    <name evidence="5" type="ORF">LQ567_08110</name>
</gene>
<comment type="caution">
    <text evidence="5">The sequence shown here is derived from an EMBL/GenBank/DDBJ whole genome shotgun (WGS) entry which is preliminary data.</text>
</comment>